<dbReference type="EMBL" id="JAPFFF010000003">
    <property type="protein sequence ID" value="KAK8893388.1"/>
    <property type="molecule type" value="Genomic_DNA"/>
</dbReference>
<reference evidence="1 2" key="1">
    <citation type="submission" date="2024-04" db="EMBL/GenBank/DDBJ databases">
        <title>Tritrichomonas musculus Genome.</title>
        <authorList>
            <person name="Alves-Ferreira E."/>
            <person name="Grigg M."/>
            <person name="Lorenzi H."/>
            <person name="Galac M."/>
        </authorList>
    </citation>
    <scope>NUCLEOTIDE SEQUENCE [LARGE SCALE GENOMIC DNA]</scope>
    <source>
        <strain evidence="1 2">EAF2021</strain>
    </source>
</reference>
<proteinExistence type="predicted"/>
<organism evidence="1 2">
    <name type="scientific">Tritrichomonas musculus</name>
    <dbReference type="NCBI Taxonomy" id="1915356"/>
    <lineage>
        <taxon>Eukaryota</taxon>
        <taxon>Metamonada</taxon>
        <taxon>Parabasalia</taxon>
        <taxon>Tritrichomonadida</taxon>
        <taxon>Tritrichomonadidae</taxon>
        <taxon>Tritrichomonas</taxon>
    </lineage>
</organism>
<name>A0ABR2KRC7_9EUKA</name>
<gene>
    <name evidence="1" type="ORF">M9Y10_021805</name>
</gene>
<protein>
    <recommendedName>
        <fullName evidence="3">NADP-dependent oxidoreductase domain-containing protein</fullName>
    </recommendedName>
</protein>
<accession>A0ABR2KRC7</accession>
<keyword evidence="2" id="KW-1185">Reference proteome</keyword>
<evidence type="ECO:0000313" key="1">
    <source>
        <dbReference type="EMBL" id="KAK8893388.1"/>
    </source>
</evidence>
<dbReference type="Proteomes" id="UP001470230">
    <property type="component" value="Unassembled WGS sequence"/>
</dbReference>
<evidence type="ECO:0000313" key="2">
    <source>
        <dbReference type="Proteomes" id="UP001470230"/>
    </source>
</evidence>
<evidence type="ECO:0008006" key="3">
    <source>
        <dbReference type="Google" id="ProtNLM"/>
    </source>
</evidence>
<sequence>MVNMDNLYTKEEADNKYALKTNFPEILKDEKIYDTDNEIFFNNIAEAAIDNNVLSSQLAIKFIWENNLEMLIEAAVLKDETTRSDRFNIEGYETQTLNDIDEEKDYEVLSEKSSMKMYYNLLDKIKAKQDKLNLISSKNKLVDIPFIKSNINNSGQTLIHESL</sequence>
<comment type="caution">
    <text evidence="1">The sequence shown here is derived from an EMBL/GenBank/DDBJ whole genome shotgun (WGS) entry which is preliminary data.</text>
</comment>